<dbReference type="RefSeq" id="WP_186770833.1">
    <property type="nucleotide sequence ID" value="NZ_JACOMF010000012.1"/>
</dbReference>
<name>A0A9X0UHB4_9PROT</name>
<gene>
    <name evidence="1" type="ORF">H7965_12070</name>
</gene>
<evidence type="ECO:0000313" key="2">
    <source>
        <dbReference type="Proteomes" id="UP000600101"/>
    </source>
</evidence>
<accession>A0A9X0UHB4</accession>
<dbReference type="EMBL" id="JACOMF010000012">
    <property type="protein sequence ID" value="MBC4016060.1"/>
    <property type="molecule type" value="Genomic_DNA"/>
</dbReference>
<keyword evidence="2" id="KW-1185">Reference proteome</keyword>
<reference evidence="1" key="1">
    <citation type="submission" date="2020-08" db="EMBL/GenBank/DDBJ databases">
        <authorList>
            <person name="Hu Y."/>
            <person name="Nguyen S.V."/>
            <person name="Li F."/>
            <person name="Fanning S."/>
        </authorList>
    </citation>
    <scope>NUCLEOTIDE SEQUENCE</scope>
    <source>
        <strain evidence="1">SYSU D8009</strain>
    </source>
</reference>
<sequence length="61" mass="6698">MANQFKRGDSVKFKTVGAGVTSNRRGVVVKTVDSGRGIRVEVKDKEGRVFRPHLSMVKLAP</sequence>
<evidence type="ECO:0000313" key="1">
    <source>
        <dbReference type="EMBL" id="MBC4016060.1"/>
    </source>
</evidence>
<dbReference type="Proteomes" id="UP000600101">
    <property type="component" value="Unassembled WGS sequence"/>
</dbReference>
<dbReference type="AlphaFoldDB" id="A0A9X0UHB4"/>
<comment type="caution">
    <text evidence="1">The sequence shown here is derived from an EMBL/GenBank/DDBJ whole genome shotgun (WGS) entry which is preliminary data.</text>
</comment>
<organism evidence="1 2">
    <name type="scientific">Siccirubricoccus deserti</name>
    <dbReference type="NCBI Taxonomy" id="2013562"/>
    <lineage>
        <taxon>Bacteria</taxon>
        <taxon>Pseudomonadati</taxon>
        <taxon>Pseudomonadota</taxon>
        <taxon>Alphaproteobacteria</taxon>
        <taxon>Acetobacterales</taxon>
        <taxon>Roseomonadaceae</taxon>
        <taxon>Siccirubricoccus</taxon>
    </lineage>
</organism>
<protein>
    <submittedName>
        <fullName evidence="1">Uncharacterized protein</fullName>
    </submittedName>
</protein>
<proteinExistence type="predicted"/>